<dbReference type="EMBL" id="CAFAAV010000010">
    <property type="protein sequence ID" value="CAB4803279.1"/>
    <property type="molecule type" value="Genomic_DNA"/>
</dbReference>
<dbReference type="EMBL" id="CAEZYF010000008">
    <property type="protein sequence ID" value="CAB4723046.1"/>
    <property type="molecule type" value="Genomic_DNA"/>
</dbReference>
<evidence type="ECO:0000313" key="6">
    <source>
        <dbReference type="EMBL" id="CAB4972212.1"/>
    </source>
</evidence>
<proteinExistence type="predicted"/>
<sequence length="323" mass="33614">MEPERRTQLLAMKLKALIGAAAAGGEPGQFGAGAAMMVGTHAWVLLEQQPERNLGAAVAWALRRDAVGLTVLADRNTGVLARRAAGFAFAIEVRHVEGNTHVLAASEPLPVAAEVPAAHREWADTIVAAGAMPVEEHGVLAGETRGLEVCRVVDDADTGAVRLDVGVGAHDRETFQLLHGDKPKLAALTDVVQSVAAHRTPGATRHPLNLLAQERLLRAHLIDHPALVGAQSLAPAPPPVPRPNLKDAIPCVALADIDGRRVAVVCSSGVDLDVVPFAIDACSALGVHEALIVVPERDALPIQHRIAAAAQATITVLGLDAVA</sequence>
<dbReference type="EMBL" id="CAFBMT010000005">
    <property type="protein sequence ID" value="CAB4925896.1"/>
    <property type="molecule type" value="Genomic_DNA"/>
</dbReference>
<dbReference type="EMBL" id="CAESGF010000005">
    <property type="protein sequence ID" value="CAB4363357.1"/>
    <property type="molecule type" value="Genomic_DNA"/>
</dbReference>
<gene>
    <name evidence="2" type="ORF">UFOPK2656_01516</name>
    <name evidence="3" type="ORF">UFOPK3099_00246</name>
    <name evidence="4" type="ORF">UFOPK3267_01145</name>
    <name evidence="5" type="ORF">UFOPK3651_01162</name>
    <name evidence="6" type="ORF">UFOPK3931_00225</name>
    <name evidence="1" type="ORF">UFOPK4189_01137</name>
</gene>
<evidence type="ECO:0000313" key="1">
    <source>
        <dbReference type="EMBL" id="CAB4363357.1"/>
    </source>
</evidence>
<evidence type="ECO:0000313" key="4">
    <source>
        <dbReference type="EMBL" id="CAB4850309.1"/>
    </source>
</evidence>
<organism evidence="2">
    <name type="scientific">freshwater metagenome</name>
    <dbReference type="NCBI Taxonomy" id="449393"/>
    <lineage>
        <taxon>unclassified sequences</taxon>
        <taxon>metagenomes</taxon>
        <taxon>ecological metagenomes</taxon>
    </lineage>
</organism>
<dbReference type="EMBL" id="CAFBOL010000003">
    <property type="protein sequence ID" value="CAB4972212.1"/>
    <property type="molecule type" value="Genomic_DNA"/>
</dbReference>
<accession>A0A6J6RIX4</accession>
<evidence type="ECO:0000313" key="5">
    <source>
        <dbReference type="EMBL" id="CAB4925896.1"/>
    </source>
</evidence>
<dbReference type="AlphaFoldDB" id="A0A6J6RIX4"/>
<evidence type="ECO:0000313" key="2">
    <source>
        <dbReference type="EMBL" id="CAB4723046.1"/>
    </source>
</evidence>
<name>A0A6J6RIX4_9ZZZZ</name>
<protein>
    <submittedName>
        <fullName evidence="2">Unannotated protein</fullName>
    </submittedName>
</protein>
<dbReference type="EMBL" id="CAFBIY010000051">
    <property type="protein sequence ID" value="CAB4850309.1"/>
    <property type="molecule type" value="Genomic_DNA"/>
</dbReference>
<reference evidence="2" key="1">
    <citation type="submission" date="2020-05" db="EMBL/GenBank/DDBJ databases">
        <authorList>
            <person name="Chiriac C."/>
            <person name="Salcher M."/>
            <person name="Ghai R."/>
            <person name="Kavagutti S V."/>
        </authorList>
    </citation>
    <scope>NUCLEOTIDE SEQUENCE</scope>
</reference>
<evidence type="ECO:0000313" key="3">
    <source>
        <dbReference type="EMBL" id="CAB4803279.1"/>
    </source>
</evidence>